<dbReference type="AlphaFoldDB" id="A0AAV1EFF1"/>
<dbReference type="InterPro" id="IPR036869">
    <property type="entry name" value="J_dom_sf"/>
</dbReference>
<dbReference type="EMBL" id="OX459126">
    <property type="protein sequence ID" value="CAI9118428.1"/>
    <property type="molecule type" value="Genomic_DNA"/>
</dbReference>
<dbReference type="Gene3D" id="1.10.287.110">
    <property type="entry name" value="DnaJ domain"/>
    <property type="match status" value="1"/>
</dbReference>
<organism evidence="1 2">
    <name type="scientific">Oldenlandia corymbosa var. corymbosa</name>
    <dbReference type="NCBI Taxonomy" id="529605"/>
    <lineage>
        <taxon>Eukaryota</taxon>
        <taxon>Viridiplantae</taxon>
        <taxon>Streptophyta</taxon>
        <taxon>Embryophyta</taxon>
        <taxon>Tracheophyta</taxon>
        <taxon>Spermatophyta</taxon>
        <taxon>Magnoliopsida</taxon>
        <taxon>eudicotyledons</taxon>
        <taxon>Gunneridae</taxon>
        <taxon>Pentapetalae</taxon>
        <taxon>asterids</taxon>
        <taxon>lamiids</taxon>
        <taxon>Gentianales</taxon>
        <taxon>Rubiaceae</taxon>
        <taxon>Rubioideae</taxon>
        <taxon>Spermacoceae</taxon>
        <taxon>Hedyotis-Oldenlandia complex</taxon>
        <taxon>Oldenlandia</taxon>
    </lineage>
</organism>
<dbReference type="Proteomes" id="UP001161247">
    <property type="component" value="Chromosome 9"/>
</dbReference>
<name>A0AAV1EFF1_OLDCO</name>
<dbReference type="PANTHER" id="PTHR45496">
    <property type="entry name" value="CHAPERONE DNAJ-DOMAIN SUPERFAMILY PROTEIN"/>
    <property type="match status" value="1"/>
</dbReference>
<accession>A0AAV1EFF1</accession>
<keyword evidence="2" id="KW-1185">Reference proteome</keyword>
<sequence length="366" mass="40398">MASKYQPHPFGTDMDSLLKSAKSFLSHRNFEECRKYATKALEINPKHPGPAQLLAIAAILSVCPPSPTQTQLSDPDWYSVLNLPRFSRDLNAIRSNFGLLYGIVNPEQNPNPFAAEAREWVLKAGEVLGDPDSKAQFDRDLRTRTEDSGKGSGGTFWTVCPYCYFMYEYENGFLDCAIRCSNPNCRRPFAAAAVAASAAPRPEVVERGKYACAGFIPLRTNHKETDEDQGWKWWDAFASMGSDSGSVSDTGLIDRKRQGAGLKRKARKSHVVIDLSDDGDDGEKGGEEIKKIGHVNEMVRKKKKKKQAAMGKKKVMGKGIRPKWNHPGLVEGKEIVEGSGLQFCAGEDDIFVSLDTDLGFGALGDW</sequence>
<dbReference type="SUPFAM" id="SSF46565">
    <property type="entry name" value="Chaperone J-domain"/>
    <property type="match status" value="1"/>
</dbReference>
<evidence type="ECO:0000313" key="2">
    <source>
        <dbReference type="Proteomes" id="UP001161247"/>
    </source>
</evidence>
<dbReference type="PANTHER" id="PTHR45496:SF12">
    <property type="entry name" value="J DOMAIN-CONTAINING PROTEIN"/>
    <property type="match status" value="1"/>
</dbReference>
<protein>
    <submittedName>
        <fullName evidence="1">OLC1v1020000C1</fullName>
    </submittedName>
</protein>
<reference evidence="1" key="1">
    <citation type="submission" date="2023-03" db="EMBL/GenBank/DDBJ databases">
        <authorList>
            <person name="Julca I."/>
        </authorList>
    </citation>
    <scope>NUCLEOTIDE SEQUENCE</scope>
</reference>
<evidence type="ECO:0000313" key="1">
    <source>
        <dbReference type="EMBL" id="CAI9118428.1"/>
    </source>
</evidence>
<dbReference type="InterPro" id="IPR053052">
    <property type="entry name" value="Imprinting_Balance_Reg"/>
</dbReference>
<proteinExistence type="predicted"/>
<gene>
    <name evidence="1" type="ORF">OLC1_LOCUS24301</name>
</gene>